<evidence type="ECO:0000313" key="6">
    <source>
        <dbReference type="Proteomes" id="UP000799767"/>
    </source>
</evidence>
<dbReference type="GO" id="GO:0008757">
    <property type="term" value="F:S-adenosylmethionine-dependent methyltransferase activity"/>
    <property type="evidence" value="ECO:0007669"/>
    <property type="project" value="InterPro"/>
</dbReference>
<sequence length="218" mass="24889">MPASRAEEEGQALSSATFWDARYADADGKQPTHEWFKSFDSLQPFFERHLFHNRSEDSRILHLGSGDSTVPQCLAQRGYRNQLCLDFSPVVVKLMAAQAPRGVEWRQGDVRDMHDVLDGSVDVAFDKGTMDAMIWGSPWDPPEEVRENTSRYVAEVHRVLKDDGVFLYVTFRQPHFIKPLINGDGRWELEMEVLREGESAFDYHAFILRKRKGSGLAG</sequence>
<proteinExistence type="inferred from homology"/>
<evidence type="ECO:0000259" key="4">
    <source>
        <dbReference type="Pfam" id="PF08241"/>
    </source>
</evidence>
<dbReference type="SUPFAM" id="SSF53335">
    <property type="entry name" value="S-adenosyl-L-methionine-dependent methyltransferases"/>
    <property type="match status" value="1"/>
</dbReference>
<dbReference type="InterPro" id="IPR029063">
    <property type="entry name" value="SAM-dependent_MTases_sf"/>
</dbReference>
<dbReference type="OrthoDB" id="411785at2759"/>
<dbReference type="EMBL" id="MU001631">
    <property type="protein sequence ID" value="KAF2487161.1"/>
    <property type="molecule type" value="Genomic_DNA"/>
</dbReference>
<dbReference type="GO" id="GO:0032259">
    <property type="term" value="P:methylation"/>
    <property type="evidence" value="ECO:0007669"/>
    <property type="project" value="UniProtKB-KW"/>
</dbReference>
<feature type="domain" description="Methyltransferase type 11" evidence="4">
    <location>
        <begin position="61"/>
        <end position="167"/>
    </location>
</feature>
<protein>
    <submittedName>
        <fullName evidence="5">S-adenosyl-L-methionine-dependent methyltransferase</fullName>
    </submittedName>
</protein>
<dbReference type="Gene3D" id="3.40.50.150">
    <property type="entry name" value="Vaccinia Virus protein VP39"/>
    <property type="match status" value="1"/>
</dbReference>
<dbReference type="InterPro" id="IPR013216">
    <property type="entry name" value="Methyltransf_11"/>
</dbReference>
<dbReference type="RefSeq" id="XP_033593730.1">
    <property type="nucleotide sequence ID" value="XM_033732194.1"/>
</dbReference>
<accession>A0A6A6Q515</accession>
<dbReference type="Proteomes" id="UP000799767">
    <property type="component" value="Unassembled WGS sequence"/>
</dbReference>
<dbReference type="AlphaFoldDB" id="A0A6A6Q515"/>
<organism evidence="5 6">
    <name type="scientific">Neohortaea acidophila</name>
    <dbReference type="NCBI Taxonomy" id="245834"/>
    <lineage>
        <taxon>Eukaryota</taxon>
        <taxon>Fungi</taxon>
        <taxon>Dikarya</taxon>
        <taxon>Ascomycota</taxon>
        <taxon>Pezizomycotina</taxon>
        <taxon>Dothideomycetes</taxon>
        <taxon>Dothideomycetidae</taxon>
        <taxon>Mycosphaerellales</taxon>
        <taxon>Teratosphaeriaceae</taxon>
        <taxon>Neohortaea</taxon>
    </lineage>
</organism>
<evidence type="ECO:0000256" key="3">
    <source>
        <dbReference type="ARBA" id="ARBA00022679"/>
    </source>
</evidence>
<dbReference type="Pfam" id="PF08241">
    <property type="entry name" value="Methyltransf_11"/>
    <property type="match status" value="1"/>
</dbReference>
<dbReference type="GeneID" id="54473196"/>
<comment type="similarity">
    <text evidence="1">Belongs to the methyltransferase superfamily.</text>
</comment>
<dbReference type="InterPro" id="IPR051419">
    <property type="entry name" value="Lys/N-term_MeTrsfase_sf"/>
</dbReference>
<gene>
    <name evidence="5" type="ORF">BDY17DRAFT_288441</name>
</gene>
<evidence type="ECO:0000313" key="5">
    <source>
        <dbReference type="EMBL" id="KAF2487161.1"/>
    </source>
</evidence>
<reference evidence="5" key="1">
    <citation type="journal article" date="2020" name="Stud. Mycol.">
        <title>101 Dothideomycetes genomes: a test case for predicting lifestyles and emergence of pathogens.</title>
        <authorList>
            <person name="Haridas S."/>
            <person name="Albert R."/>
            <person name="Binder M."/>
            <person name="Bloem J."/>
            <person name="Labutti K."/>
            <person name="Salamov A."/>
            <person name="Andreopoulos B."/>
            <person name="Baker S."/>
            <person name="Barry K."/>
            <person name="Bills G."/>
            <person name="Bluhm B."/>
            <person name="Cannon C."/>
            <person name="Castanera R."/>
            <person name="Culley D."/>
            <person name="Daum C."/>
            <person name="Ezra D."/>
            <person name="Gonzalez J."/>
            <person name="Henrissat B."/>
            <person name="Kuo A."/>
            <person name="Liang C."/>
            <person name="Lipzen A."/>
            <person name="Lutzoni F."/>
            <person name="Magnuson J."/>
            <person name="Mondo S."/>
            <person name="Nolan M."/>
            <person name="Ohm R."/>
            <person name="Pangilinan J."/>
            <person name="Park H.-J."/>
            <person name="Ramirez L."/>
            <person name="Alfaro M."/>
            <person name="Sun H."/>
            <person name="Tritt A."/>
            <person name="Yoshinaga Y."/>
            <person name="Zwiers L.-H."/>
            <person name="Turgeon B."/>
            <person name="Goodwin S."/>
            <person name="Spatafora J."/>
            <person name="Crous P."/>
            <person name="Grigoriev I."/>
        </authorList>
    </citation>
    <scope>NUCLEOTIDE SEQUENCE</scope>
    <source>
        <strain evidence="5">CBS 113389</strain>
    </source>
</reference>
<dbReference type="PANTHER" id="PTHR12176:SF80">
    <property type="entry name" value="EEF1A LYSINE METHYLTRANSFERASE 4"/>
    <property type="match status" value="1"/>
</dbReference>
<dbReference type="CDD" id="cd02440">
    <property type="entry name" value="AdoMet_MTases"/>
    <property type="match status" value="1"/>
</dbReference>
<evidence type="ECO:0000256" key="1">
    <source>
        <dbReference type="ARBA" id="ARBA00008361"/>
    </source>
</evidence>
<keyword evidence="6" id="KW-1185">Reference proteome</keyword>
<evidence type="ECO:0000256" key="2">
    <source>
        <dbReference type="ARBA" id="ARBA00022603"/>
    </source>
</evidence>
<keyword evidence="3 5" id="KW-0808">Transferase</keyword>
<name>A0A6A6Q515_9PEZI</name>
<keyword evidence="2 5" id="KW-0489">Methyltransferase</keyword>
<dbReference type="PANTHER" id="PTHR12176">
    <property type="entry name" value="SAM-DEPENDENT METHYLTRANSFERASE SUPERFAMILY PROTEIN"/>
    <property type="match status" value="1"/>
</dbReference>